<gene>
    <name evidence="3" type="ORF">NLI96_g6122</name>
</gene>
<protein>
    <recommendedName>
        <fullName evidence="2">NADP-dependent oxidoreductase domain-containing protein</fullName>
    </recommendedName>
</protein>
<evidence type="ECO:0000259" key="2">
    <source>
        <dbReference type="Pfam" id="PF00248"/>
    </source>
</evidence>
<dbReference type="InterPro" id="IPR010530">
    <property type="entry name" value="B12D"/>
</dbReference>
<keyword evidence="1" id="KW-0812">Transmembrane</keyword>
<dbReference type="EMBL" id="JANAWD010000217">
    <property type="protein sequence ID" value="KAJ3483718.1"/>
    <property type="molecule type" value="Genomic_DNA"/>
</dbReference>
<dbReference type="GO" id="GO:0045290">
    <property type="term" value="F:D-arabinose 1-dehydrogenase [NAD(P)+] activity"/>
    <property type="evidence" value="ECO:0007669"/>
    <property type="project" value="TreeGrafter"/>
</dbReference>
<dbReference type="GO" id="GO:0070485">
    <property type="term" value="P:dehydro-D-arabinono-1,4-lactone biosynthetic process"/>
    <property type="evidence" value="ECO:0007669"/>
    <property type="project" value="TreeGrafter"/>
</dbReference>
<dbReference type="InterPro" id="IPR023210">
    <property type="entry name" value="NADP_OxRdtase_dom"/>
</dbReference>
<keyword evidence="1" id="KW-1133">Transmembrane helix</keyword>
<dbReference type="Pfam" id="PF06522">
    <property type="entry name" value="B12D"/>
    <property type="match status" value="1"/>
</dbReference>
<dbReference type="GO" id="GO:0005829">
    <property type="term" value="C:cytosol"/>
    <property type="evidence" value="ECO:0007669"/>
    <property type="project" value="TreeGrafter"/>
</dbReference>
<accession>A0AAD5YIE7</accession>
<organism evidence="3 4">
    <name type="scientific">Meripilus lineatus</name>
    <dbReference type="NCBI Taxonomy" id="2056292"/>
    <lineage>
        <taxon>Eukaryota</taxon>
        <taxon>Fungi</taxon>
        <taxon>Dikarya</taxon>
        <taxon>Basidiomycota</taxon>
        <taxon>Agaricomycotina</taxon>
        <taxon>Agaricomycetes</taxon>
        <taxon>Polyporales</taxon>
        <taxon>Meripilaceae</taxon>
        <taxon>Meripilus</taxon>
    </lineage>
</organism>
<comment type="caution">
    <text evidence="3">The sequence shown here is derived from an EMBL/GenBank/DDBJ whole genome shotgun (WGS) entry which is preliminary data.</text>
</comment>
<reference evidence="3" key="1">
    <citation type="submission" date="2022-07" db="EMBL/GenBank/DDBJ databases">
        <title>Genome Sequence of Physisporinus lineatus.</title>
        <authorList>
            <person name="Buettner E."/>
        </authorList>
    </citation>
    <scope>NUCLEOTIDE SEQUENCE</scope>
    <source>
        <strain evidence="3">VT162</strain>
    </source>
</reference>
<keyword evidence="4" id="KW-1185">Reference proteome</keyword>
<dbReference type="InterPro" id="IPR036812">
    <property type="entry name" value="NAD(P)_OxRdtase_dom_sf"/>
</dbReference>
<dbReference type="PANTHER" id="PTHR42686:SF1">
    <property type="entry name" value="GH17980P-RELATED"/>
    <property type="match status" value="1"/>
</dbReference>
<keyword evidence="1" id="KW-0472">Membrane</keyword>
<dbReference type="AlphaFoldDB" id="A0AAD5YIE7"/>
<dbReference type="Proteomes" id="UP001212997">
    <property type="component" value="Unassembled WGS sequence"/>
</dbReference>
<dbReference type="InterPro" id="IPR020471">
    <property type="entry name" value="AKR"/>
</dbReference>
<dbReference type="PANTHER" id="PTHR42686">
    <property type="entry name" value="GH17980P-RELATED"/>
    <property type="match status" value="1"/>
</dbReference>
<feature type="transmembrane region" description="Helical" evidence="1">
    <location>
        <begin position="12"/>
        <end position="34"/>
    </location>
</feature>
<evidence type="ECO:0000256" key="1">
    <source>
        <dbReference type="SAM" id="Phobius"/>
    </source>
</evidence>
<dbReference type="SUPFAM" id="SSF51430">
    <property type="entry name" value="NAD(P)-linked oxidoreductase"/>
    <property type="match status" value="1"/>
</dbReference>
<sequence length="293" mass="32402">MVFRRGFMKNWFAVEALPIWVIVGSVTVGASWYLTRLARGPTIIWTKENPTPWNDIKPDEGTKILTVNQTFDKSPAIGTEPALVNSTFSLIGSTKGKLGSLQLPEIIFGAASFSPFYNQDDHLASTTPLRTIRLALRYGVSAFDTSAFYGASEIVLGTALKTLEPEFPRSSYQLMTKCGRYGPQKEHFDYSPAGVRAGVNRSLARLNTTYLDTVYLHDVEFVCTAVQPRDSGDHTLALSSERTEYGLQEGDEGKVHGEGDQIILNAIAELRQMKSEGLIKNIGITGESEHFHY</sequence>
<dbReference type="Gene3D" id="3.20.20.100">
    <property type="entry name" value="NADP-dependent oxidoreductase domain"/>
    <property type="match status" value="1"/>
</dbReference>
<name>A0AAD5YIE7_9APHY</name>
<feature type="domain" description="NADP-dependent oxidoreductase" evidence="2">
    <location>
        <begin position="105"/>
        <end position="287"/>
    </location>
</feature>
<dbReference type="Pfam" id="PF00248">
    <property type="entry name" value="Aldo_ket_red"/>
    <property type="match status" value="1"/>
</dbReference>
<evidence type="ECO:0000313" key="3">
    <source>
        <dbReference type="EMBL" id="KAJ3483718.1"/>
    </source>
</evidence>
<evidence type="ECO:0000313" key="4">
    <source>
        <dbReference type="Proteomes" id="UP001212997"/>
    </source>
</evidence>
<proteinExistence type="predicted"/>